<sequence>MNPLAPRALRSLLRDPRSGFVLAVTGLLEWAFAAWFAPSAAIYLVALALGAGLLVLWPVLAARAAQENARTAPADDIAPLAAELRELGARHADARRGVEQLSILCDQRRTLAIVLGRRLDAGELTFDRYLATADKVYLAALDNLHELALGLRSVSSRDADYLDQRLREMHAAGTHPDSAGAWHERKRLHAGQFEKAADLLAQNEAAITALTRVATAFANTHTGKDRSELDTRTAIAELERLARQTGRYVADGARPPGKR</sequence>
<evidence type="ECO:0000313" key="2">
    <source>
        <dbReference type="EMBL" id="KFB73622.1"/>
    </source>
</evidence>
<protein>
    <submittedName>
        <fullName evidence="2">Uncharacterized protein</fullName>
    </submittedName>
</protein>
<gene>
    <name evidence="2" type="ORF">AW09_001116</name>
</gene>
<keyword evidence="1" id="KW-1133">Transmembrane helix</keyword>
<feature type="transmembrane region" description="Helical" evidence="1">
    <location>
        <begin position="42"/>
        <end position="60"/>
    </location>
</feature>
<evidence type="ECO:0000313" key="3">
    <source>
        <dbReference type="Proteomes" id="UP000020077"/>
    </source>
</evidence>
<dbReference type="EMBL" id="JDVG02000192">
    <property type="protein sequence ID" value="KFB73622.1"/>
    <property type="molecule type" value="Genomic_DNA"/>
</dbReference>
<feature type="transmembrane region" description="Helical" evidence="1">
    <location>
        <begin position="20"/>
        <end position="36"/>
    </location>
</feature>
<reference evidence="2 3" key="1">
    <citation type="submission" date="2014-02" db="EMBL/GenBank/DDBJ databases">
        <title>Expanding our view of genomic diversity in Candidatus Accumulibacter clades.</title>
        <authorList>
            <person name="Skennerton C.T."/>
            <person name="Barr J.J."/>
            <person name="Slater F.R."/>
            <person name="Bond P.L."/>
            <person name="Tyson G.W."/>
        </authorList>
    </citation>
    <scope>NUCLEOTIDE SEQUENCE [LARGE SCALE GENOMIC DNA]</scope>
    <source>
        <strain evidence="3">BA-91</strain>
    </source>
</reference>
<dbReference type="Proteomes" id="UP000020077">
    <property type="component" value="Unassembled WGS sequence"/>
</dbReference>
<keyword evidence="1" id="KW-0472">Membrane</keyword>
<proteinExistence type="predicted"/>
<comment type="caution">
    <text evidence="2">The sequence shown here is derived from an EMBL/GenBank/DDBJ whole genome shotgun (WGS) entry which is preliminary data.</text>
</comment>
<accession>A0A080LXM0</accession>
<evidence type="ECO:0000256" key="1">
    <source>
        <dbReference type="SAM" id="Phobius"/>
    </source>
</evidence>
<organism evidence="2 3">
    <name type="scientific">Candidatus Accumulibacter phosphatis</name>
    <dbReference type="NCBI Taxonomy" id="327160"/>
    <lineage>
        <taxon>Bacteria</taxon>
        <taxon>Pseudomonadati</taxon>
        <taxon>Pseudomonadota</taxon>
        <taxon>Betaproteobacteria</taxon>
        <taxon>Candidatus Accumulibacter</taxon>
    </lineage>
</organism>
<name>A0A080LXM0_9PROT</name>
<keyword evidence="1" id="KW-0812">Transmembrane</keyword>
<dbReference type="AlphaFoldDB" id="A0A080LXM0"/>